<keyword evidence="6" id="KW-1185">Reference proteome</keyword>
<name>A0A7X0H5Q3_9BACT</name>
<dbReference type="InterPro" id="IPR013519">
    <property type="entry name" value="Int_alpha_beta-p"/>
</dbReference>
<dbReference type="PANTHER" id="PTHR23221">
    <property type="entry name" value="GLYCOSYLPHOSPHATIDYLINOSITOL PHOSPHOLIPASE D"/>
    <property type="match status" value="1"/>
</dbReference>
<evidence type="ECO:0000256" key="3">
    <source>
        <dbReference type="ARBA" id="ARBA00022801"/>
    </source>
</evidence>
<proteinExistence type="predicted"/>
<dbReference type="InterPro" id="IPR028994">
    <property type="entry name" value="Integrin_alpha_N"/>
</dbReference>
<dbReference type="Pfam" id="PF01839">
    <property type="entry name" value="FG-GAP"/>
    <property type="match status" value="2"/>
</dbReference>
<evidence type="ECO:0000313" key="5">
    <source>
        <dbReference type="EMBL" id="MBB6429776.1"/>
    </source>
</evidence>
<organism evidence="5 6">
    <name type="scientific">Algisphaera agarilytica</name>
    <dbReference type="NCBI Taxonomy" id="1385975"/>
    <lineage>
        <taxon>Bacteria</taxon>
        <taxon>Pseudomonadati</taxon>
        <taxon>Planctomycetota</taxon>
        <taxon>Phycisphaerae</taxon>
        <taxon>Phycisphaerales</taxon>
        <taxon>Phycisphaeraceae</taxon>
        <taxon>Algisphaera</taxon>
    </lineage>
</organism>
<dbReference type="GO" id="GO:0016787">
    <property type="term" value="F:hydrolase activity"/>
    <property type="evidence" value="ECO:0007669"/>
    <property type="project" value="UniProtKB-KW"/>
</dbReference>
<reference evidence="5 6" key="1">
    <citation type="submission" date="2020-08" db="EMBL/GenBank/DDBJ databases">
        <title>Genomic Encyclopedia of Type Strains, Phase IV (KMG-IV): sequencing the most valuable type-strain genomes for metagenomic binning, comparative biology and taxonomic classification.</title>
        <authorList>
            <person name="Goeker M."/>
        </authorList>
    </citation>
    <scope>NUCLEOTIDE SEQUENCE [LARGE SCALE GENOMIC DNA]</scope>
    <source>
        <strain evidence="5 6">DSM 103725</strain>
    </source>
</reference>
<dbReference type="EMBL" id="JACHGY010000001">
    <property type="protein sequence ID" value="MBB6429776.1"/>
    <property type="molecule type" value="Genomic_DNA"/>
</dbReference>
<dbReference type="AlphaFoldDB" id="A0A7X0H5Q3"/>
<keyword evidence="2" id="KW-0677">Repeat</keyword>
<accession>A0A7X0H5Q3</accession>
<dbReference type="Proteomes" id="UP000541810">
    <property type="component" value="Unassembled WGS sequence"/>
</dbReference>
<dbReference type="PANTHER" id="PTHR23221:SF7">
    <property type="entry name" value="PHOSPHATIDYLINOSITOL-GLYCAN-SPECIFIC PHOSPHOLIPASE D"/>
    <property type="match status" value="1"/>
</dbReference>
<evidence type="ECO:0000256" key="2">
    <source>
        <dbReference type="ARBA" id="ARBA00022737"/>
    </source>
</evidence>
<dbReference type="Gene3D" id="2.130.10.130">
    <property type="entry name" value="Integrin alpha, N-terminal"/>
    <property type="match status" value="2"/>
</dbReference>
<gene>
    <name evidence="5" type="ORF">HNQ40_001582</name>
</gene>
<evidence type="ECO:0000256" key="1">
    <source>
        <dbReference type="ARBA" id="ARBA00022729"/>
    </source>
</evidence>
<dbReference type="SMART" id="SM00191">
    <property type="entry name" value="Int_alpha"/>
    <property type="match status" value="2"/>
</dbReference>
<keyword evidence="3" id="KW-0378">Hydrolase</keyword>
<comment type="caution">
    <text evidence="5">The sequence shown here is derived from an EMBL/GenBank/DDBJ whole genome shotgun (WGS) entry which is preliminary data.</text>
</comment>
<keyword evidence="4" id="KW-0325">Glycoprotein</keyword>
<keyword evidence="1" id="KW-0732">Signal</keyword>
<dbReference type="SUPFAM" id="SSF69318">
    <property type="entry name" value="Integrin alpha N-terminal domain"/>
    <property type="match status" value="1"/>
</dbReference>
<sequence>MIIGAVGGDPNGNSIAGESYVVFGGGSVGSGGSLELSSLDGSNGFVLNGIDASDQSGVSVSSAGDVNGDGVADVIIGARGGDPNGNGSAGESYVVFGGGSVGSGGSLDLSSLDGSNGFVLNGIDTGDQSGVSVSSAGDVNGDGVADVIIGAIGGDPNGNSSAGESYVVYGVSVFTWTGLSGGNFDLGGNFIGGVTPGTTGGVVVLETQFGGTINGPSGVVIADRLSLGAEFGVTTLDLQANSLMQVRSDVSLDNSARLTGAGGVFAVSGDLNNAGEIDLGVSGLQVVADSLNNTGLFRGSGVVDAVFVNSANGRIEAFDQSGEMDFRANVLNQLGGLIATRGSAMRFNQGLTNEGLVSVSDGVSDLFGDVSNTGKIALSSQAVASFVGDLDQEGTLELLGSSRAIVFDTYTGSGGTTGSGTLEVLGTFSPGSSPASVEYGGNLIATGGTEIEIGGTGVGEFDQSIVAGDLTLDGELTIVLIEEFVPMAGDVFMIFDVGGERIGAFDGLDEGALVGSYDGTGLFISYLGGDGNDVTLYTIPEPGSAAVVVLVSLLGAMRRRSYC</sequence>
<protein>
    <submittedName>
        <fullName evidence="5">2C-methyl-D-erythritol 2,4-cyclodiphosphate synthase</fullName>
    </submittedName>
</protein>
<evidence type="ECO:0000313" key="6">
    <source>
        <dbReference type="Proteomes" id="UP000541810"/>
    </source>
</evidence>
<evidence type="ECO:0000256" key="4">
    <source>
        <dbReference type="ARBA" id="ARBA00023180"/>
    </source>
</evidence>
<dbReference type="InterPro" id="IPR013517">
    <property type="entry name" value="FG-GAP"/>
</dbReference>